<evidence type="ECO:0000313" key="1">
    <source>
        <dbReference type="EMBL" id="GAS99002.1"/>
    </source>
</evidence>
<accession>A0A117IC71</accession>
<proteinExistence type="predicted"/>
<gene>
    <name evidence="1" type="ORF">RMCC_5967</name>
</gene>
<dbReference type="Pfam" id="PF13692">
    <property type="entry name" value="Glyco_trans_1_4"/>
    <property type="match status" value="1"/>
</dbReference>
<protein>
    <submittedName>
        <fullName evidence="1">Glycosyl transferase</fullName>
    </submittedName>
</protein>
<reference evidence="2" key="2">
    <citation type="submission" date="2016-02" db="EMBL/GenBank/DDBJ databases">
        <title>Draft genome sequence of five rapidly growing Mycobacterium species.</title>
        <authorList>
            <person name="Katahira K."/>
            <person name="Gotou Y."/>
            <person name="Iida K."/>
            <person name="Ogura Y."/>
            <person name="Hayashi T."/>
        </authorList>
    </citation>
    <scope>NUCLEOTIDE SEQUENCE [LARGE SCALE GENOMIC DNA]</scope>
    <source>
        <strain evidence="2">JCM15298</strain>
    </source>
</reference>
<sequence>MTEPPTSPATKVTFLLSKDPVAEHGGDLELSRLVMGLAADSYAVSAICLSHQPPGALDTDILPGGLPLTRVPKSGVRPARLLIDAARTRRSLVHVRFDNDELVAAIDASSADIFVAEHSYMAESFLRSRHSGSARFVVNTHVSESLVWRASRGLLGRLQVGQLLRDELRVARAADAVGTFDAEEAAFYRRHGVRDARWLDLTLPPLDQVDVAATPPRLVLMGTRDWPPNQEAFLEALRLWPRICDGIPGAELCVIGAKHSTAPDPHYPSGVRDLGFVDDLPAFLATCRSMIAPIRTGGGVRVKILDAARMGLPVVGSTPAVGSLGSLLDLRVHDDDDAFIAECRRYLLDAGAAADAGDRIYQRNRQYWQERRPHGAVEGLLSGAAPASVG</sequence>
<comment type="caution">
    <text evidence="1">The sequence shown here is derived from an EMBL/GenBank/DDBJ whole genome shotgun (WGS) entry which is preliminary data.</text>
</comment>
<evidence type="ECO:0000313" key="2">
    <source>
        <dbReference type="Proteomes" id="UP000069443"/>
    </source>
</evidence>
<dbReference type="SUPFAM" id="SSF53756">
    <property type="entry name" value="UDP-Glycosyltransferase/glycogen phosphorylase"/>
    <property type="match status" value="1"/>
</dbReference>
<organism evidence="1 2">
    <name type="scientific">Mycolicibacterium canariasense</name>
    <name type="common">Mycobacterium canariasense</name>
    <dbReference type="NCBI Taxonomy" id="228230"/>
    <lineage>
        <taxon>Bacteria</taxon>
        <taxon>Bacillati</taxon>
        <taxon>Actinomycetota</taxon>
        <taxon>Actinomycetes</taxon>
        <taxon>Mycobacteriales</taxon>
        <taxon>Mycobacteriaceae</taxon>
        <taxon>Mycolicibacterium</taxon>
    </lineage>
</organism>
<name>A0A117IC71_MYCCR</name>
<reference evidence="2" key="1">
    <citation type="journal article" date="2016" name="Genome Announc.">
        <title>Draft Genome Sequences of Five Rapidly Growing Mycobacterium Species, M. thermoresistibile, M. fortuitum subsp. acetamidolyticum, M. canariasense, M. brisbanense, and M. novocastrense.</title>
        <authorList>
            <person name="Katahira K."/>
            <person name="Ogura Y."/>
            <person name="Gotoh Y."/>
            <person name="Hayashi T."/>
        </authorList>
    </citation>
    <scope>NUCLEOTIDE SEQUENCE [LARGE SCALE GENOMIC DNA]</scope>
    <source>
        <strain evidence="2">JCM15298</strain>
    </source>
</reference>
<keyword evidence="1" id="KW-0808">Transferase</keyword>
<dbReference type="EMBL" id="BCSY01000129">
    <property type="protein sequence ID" value="GAS99002.1"/>
    <property type="molecule type" value="Genomic_DNA"/>
</dbReference>
<dbReference type="STRING" id="228230.RMCC_5967"/>
<dbReference type="Proteomes" id="UP000069443">
    <property type="component" value="Unassembled WGS sequence"/>
</dbReference>
<dbReference type="Gene3D" id="3.40.50.2000">
    <property type="entry name" value="Glycogen Phosphorylase B"/>
    <property type="match status" value="2"/>
</dbReference>
<dbReference type="GO" id="GO:0016740">
    <property type="term" value="F:transferase activity"/>
    <property type="evidence" value="ECO:0007669"/>
    <property type="project" value="UniProtKB-KW"/>
</dbReference>
<dbReference type="AlphaFoldDB" id="A0A117IC71"/>
<keyword evidence="2" id="KW-1185">Reference proteome</keyword>
<dbReference type="RefSeq" id="WP_062659715.1">
    <property type="nucleotide sequence ID" value="NZ_BCSY01000129.1"/>
</dbReference>